<dbReference type="PANTHER" id="PTHR35337:SF1">
    <property type="entry name" value="SLR1478 PROTEIN"/>
    <property type="match status" value="1"/>
</dbReference>
<dbReference type="PANTHER" id="PTHR35337">
    <property type="entry name" value="SLR1478 PROTEIN"/>
    <property type="match status" value="1"/>
</dbReference>
<feature type="transmembrane region" description="Helical" evidence="1">
    <location>
        <begin position="382"/>
        <end position="401"/>
    </location>
</feature>
<dbReference type="RefSeq" id="WP_315625771.1">
    <property type="nucleotide sequence ID" value="NZ_JAUHMF010000002.1"/>
</dbReference>
<feature type="transmembrane region" description="Helical" evidence="1">
    <location>
        <begin position="285"/>
        <end position="305"/>
    </location>
</feature>
<dbReference type="Pfam" id="PF01944">
    <property type="entry name" value="SpoIIM"/>
    <property type="match status" value="1"/>
</dbReference>
<evidence type="ECO:0000313" key="2">
    <source>
        <dbReference type="EMBL" id="MDT8899089.1"/>
    </source>
</evidence>
<keyword evidence="1" id="KW-0812">Transmembrane</keyword>
<feature type="transmembrane region" description="Helical" evidence="1">
    <location>
        <begin position="121"/>
        <end position="140"/>
    </location>
</feature>
<evidence type="ECO:0000256" key="1">
    <source>
        <dbReference type="SAM" id="Phobius"/>
    </source>
</evidence>
<feature type="transmembrane region" description="Helical" evidence="1">
    <location>
        <begin position="407"/>
        <end position="424"/>
    </location>
</feature>
<evidence type="ECO:0000313" key="3">
    <source>
        <dbReference type="Proteomes" id="UP001254165"/>
    </source>
</evidence>
<reference evidence="2 3" key="1">
    <citation type="submission" date="2023-07" db="EMBL/GenBank/DDBJ databases">
        <title>Novel species of Thermanaerothrix with wide hydrolytic capabilities.</title>
        <authorList>
            <person name="Zayulina K.S."/>
            <person name="Podosokorskaya O.A."/>
            <person name="Elcheninov A.G."/>
        </authorList>
    </citation>
    <scope>NUCLEOTIDE SEQUENCE [LARGE SCALE GENOMIC DNA]</scope>
    <source>
        <strain evidence="2 3">4228-RoL</strain>
    </source>
</reference>
<dbReference type="EMBL" id="JAUHMF010000002">
    <property type="protein sequence ID" value="MDT8899089.1"/>
    <property type="molecule type" value="Genomic_DNA"/>
</dbReference>
<dbReference type="Pfam" id="PF12679">
    <property type="entry name" value="ABC2_membrane_2"/>
    <property type="match status" value="1"/>
</dbReference>
<accession>A0ABU3NQI1</accession>
<protein>
    <submittedName>
        <fullName evidence="2">Stage II sporulation protein M</fullName>
    </submittedName>
</protein>
<feature type="transmembrane region" description="Helical" evidence="1">
    <location>
        <begin position="152"/>
        <end position="172"/>
    </location>
</feature>
<dbReference type="InterPro" id="IPR002798">
    <property type="entry name" value="SpoIIM-like"/>
</dbReference>
<organism evidence="2 3">
    <name type="scientific">Thermanaerothrix solaris</name>
    <dbReference type="NCBI Taxonomy" id="3058434"/>
    <lineage>
        <taxon>Bacteria</taxon>
        <taxon>Bacillati</taxon>
        <taxon>Chloroflexota</taxon>
        <taxon>Anaerolineae</taxon>
        <taxon>Anaerolineales</taxon>
        <taxon>Anaerolineaceae</taxon>
        <taxon>Thermanaerothrix</taxon>
    </lineage>
</organism>
<feature type="transmembrane region" description="Helical" evidence="1">
    <location>
        <begin position="348"/>
        <end position="370"/>
    </location>
</feature>
<feature type="transmembrane region" description="Helical" evidence="1">
    <location>
        <begin position="25"/>
        <end position="45"/>
    </location>
</feature>
<name>A0ABU3NQI1_9CHLR</name>
<keyword evidence="1" id="KW-1133">Transmembrane helix</keyword>
<proteinExistence type="predicted"/>
<sequence length="475" mass="52827">MLHREDLHPIWVIARREVRDQFRDWRILTPILFLTAFFPFLMNFFAQQMLDFVRRYGAELIGERLVPFLMLVVGFFPISISLVIALESFVGEKERGSIEPLLSTPLEDWQLYTGKLLSSTVLPLLASFLGMGVYILGLALNRVTLPPFEVVLQVFCLTIFHALVMVSGAVVASSQATSVRAANLLASFIVIPMALLIQGETAIMFWGRQNGILWWAVLGLFVLAILLVRVGLAHFQREELLGRELDALDISWIWRTFLHHLRGEARHLSTWYRIEIPRTLARMRWSLLIAAILGAVGIGLGMHYATLFPLQLDLGQSEVNQSLAQLTTLWPLGSPYPATAILWQNLRALLLGAVLGVFSFGVLGVLPMLATMGALGFLTQALSANGFAVGVFIFGAILPHGLFEIPALWLATAATLEIGLGMITPQRGKTFSAALLESLAQWFKVMIGMVIPLLIIAACIEAWVTPRILFQLLFR</sequence>
<feature type="transmembrane region" description="Helical" evidence="1">
    <location>
        <begin position="184"/>
        <end position="206"/>
    </location>
</feature>
<feature type="transmembrane region" description="Helical" evidence="1">
    <location>
        <begin position="445"/>
        <end position="464"/>
    </location>
</feature>
<gene>
    <name evidence="2" type="ORF">QYE77_12520</name>
</gene>
<keyword evidence="3" id="KW-1185">Reference proteome</keyword>
<keyword evidence="1" id="KW-0472">Membrane</keyword>
<dbReference type="Proteomes" id="UP001254165">
    <property type="component" value="Unassembled WGS sequence"/>
</dbReference>
<feature type="transmembrane region" description="Helical" evidence="1">
    <location>
        <begin position="212"/>
        <end position="232"/>
    </location>
</feature>
<comment type="caution">
    <text evidence="2">The sequence shown here is derived from an EMBL/GenBank/DDBJ whole genome shotgun (WGS) entry which is preliminary data.</text>
</comment>
<feature type="transmembrane region" description="Helical" evidence="1">
    <location>
        <begin position="65"/>
        <end position="86"/>
    </location>
</feature>